<organism evidence="4 5">
    <name type="scientific">Metapseudomonas lalkuanensis</name>
    <dbReference type="NCBI Taxonomy" id="2604832"/>
    <lineage>
        <taxon>Bacteria</taxon>
        <taxon>Pseudomonadati</taxon>
        <taxon>Pseudomonadota</taxon>
        <taxon>Gammaproteobacteria</taxon>
        <taxon>Pseudomonadales</taxon>
        <taxon>Pseudomonadaceae</taxon>
        <taxon>Metapseudomonas</taxon>
    </lineage>
</organism>
<dbReference type="InterPro" id="IPR051400">
    <property type="entry name" value="HAD-like_hydrolase"/>
</dbReference>
<dbReference type="SFLD" id="SFLDG01129">
    <property type="entry name" value="C1.5:_HAD__Beta-PGM__Phosphata"/>
    <property type="match status" value="1"/>
</dbReference>
<dbReference type="Gene3D" id="3.40.50.1000">
    <property type="entry name" value="HAD superfamily/HAD-like"/>
    <property type="match status" value="1"/>
</dbReference>
<dbReference type="Proteomes" id="UP000327179">
    <property type="component" value="Chromosome"/>
</dbReference>
<dbReference type="SFLD" id="SFLDS00003">
    <property type="entry name" value="Haloacid_Dehalogenase"/>
    <property type="match status" value="1"/>
</dbReference>
<name>A0A5J6QUV7_9GAMM</name>
<dbReference type="RefSeq" id="WP_151138336.1">
    <property type="nucleotide sequence ID" value="NZ_CP043311.1"/>
</dbReference>
<comment type="cofactor">
    <cofactor evidence="1">
        <name>Mg(2+)</name>
        <dbReference type="ChEBI" id="CHEBI:18420"/>
    </cofactor>
</comment>
<dbReference type="Gene3D" id="1.20.120.1600">
    <property type="match status" value="1"/>
</dbReference>
<dbReference type="GO" id="GO:0016787">
    <property type="term" value="F:hydrolase activity"/>
    <property type="evidence" value="ECO:0007669"/>
    <property type="project" value="UniProtKB-KW"/>
</dbReference>
<evidence type="ECO:0000313" key="5">
    <source>
        <dbReference type="Proteomes" id="UP000327179"/>
    </source>
</evidence>
<evidence type="ECO:0000256" key="3">
    <source>
        <dbReference type="ARBA" id="ARBA00022842"/>
    </source>
</evidence>
<dbReference type="NCBIfam" id="TIGR01549">
    <property type="entry name" value="HAD-SF-IA-v1"/>
    <property type="match status" value="1"/>
</dbReference>
<keyword evidence="2 4" id="KW-0378">Hydrolase</keyword>
<evidence type="ECO:0000313" key="4">
    <source>
        <dbReference type="EMBL" id="QEY65532.1"/>
    </source>
</evidence>
<keyword evidence="5" id="KW-1185">Reference proteome</keyword>
<dbReference type="NCBIfam" id="TIGR01509">
    <property type="entry name" value="HAD-SF-IA-v3"/>
    <property type="match status" value="1"/>
</dbReference>
<dbReference type="PANTHER" id="PTHR46470">
    <property type="entry name" value="N-ACYLNEURAMINATE-9-PHOSPHATASE"/>
    <property type="match status" value="1"/>
</dbReference>
<proteinExistence type="predicted"/>
<protein>
    <submittedName>
        <fullName evidence="4">HAD family hydrolase</fullName>
    </submittedName>
</protein>
<dbReference type="SUPFAM" id="SSF56784">
    <property type="entry name" value="HAD-like"/>
    <property type="match status" value="1"/>
</dbReference>
<gene>
    <name evidence="4" type="ORF">FXN65_27010</name>
</gene>
<sequence>MSIQLITFDLDDTLWDNRPVIEGAETAMRDWLMEHTPALGTLPVEHLWAIRGEILAAEPGLKHRLSELRRRTLRRALEGVGYSADDAVDLAEGAFQAMLQARHRITFFPDTVPTLERLAIRYSLGVITNGNADVRRLGLADYFKFALCAEELGIGKPDPVPFLEALKRGGVSAGEAVHIGDHPADDIEGARRAGLRAIWFNPLGKEWSGEKLPDAEITSLRELPEVLARWARWH</sequence>
<reference evidence="4 5" key="1">
    <citation type="submission" date="2019-08" db="EMBL/GenBank/DDBJ databases">
        <title>Whole-genome Sequencing of e-waste polymer degrading bacterium Pseudomonas sp. strain PE08.</title>
        <authorList>
            <person name="Kirdat K."/>
            <person name="Debbarma P."/>
            <person name="Narawade N."/>
            <person name="Suyal D."/>
            <person name="Thorat V."/>
            <person name="Shouche Y."/>
            <person name="Goel R."/>
            <person name="Yadav A."/>
        </authorList>
    </citation>
    <scope>NUCLEOTIDE SEQUENCE [LARGE SCALE GENOMIC DNA]</scope>
    <source>
        <strain evidence="4 5">PE08</strain>
    </source>
</reference>
<keyword evidence="3" id="KW-0460">Magnesium</keyword>
<evidence type="ECO:0000256" key="1">
    <source>
        <dbReference type="ARBA" id="ARBA00001946"/>
    </source>
</evidence>
<dbReference type="KEGG" id="plal:FXN65_27010"/>
<dbReference type="PRINTS" id="PR00413">
    <property type="entry name" value="HADHALOGNASE"/>
</dbReference>
<dbReference type="InterPro" id="IPR006439">
    <property type="entry name" value="HAD-SF_hydro_IA"/>
</dbReference>
<dbReference type="PANTHER" id="PTHR46470:SF4">
    <property type="entry name" value="5-AMINO-6-(5-PHOSPHO-D-RIBITYLAMINO)URACIL PHOSPHATASE YIGB"/>
    <property type="match status" value="1"/>
</dbReference>
<accession>A0A5J6QUV7</accession>
<dbReference type="InterPro" id="IPR023214">
    <property type="entry name" value="HAD_sf"/>
</dbReference>
<dbReference type="AlphaFoldDB" id="A0A5J6QUV7"/>
<dbReference type="InterPro" id="IPR036412">
    <property type="entry name" value="HAD-like_sf"/>
</dbReference>
<dbReference type="EMBL" id="CP043311">
    <property type="protein sequence ID" value="QEY65532.1"/>
    <property type="molecule type" value="Genomic_DNA"/>
</dbReference>
<evidence type="ECO:0000256" key="2">
    <source>
        <dbReference type="ARBA" id="ARBA00022801"/>
    </source>
</evidence>
<dbReference type="GO" id="GO:0009231">
    <property type="term" value="P:riboflavin biosynthetic process"/>
    <property type="evidence" value="ECO:0007669"/>
    <property type="project" value="TreeGrafter"/>
</dbReference>
<dbReference type="Pfam" id="PF00702">
    <property type="entry name" value="Hydrolase"/>
    <property type="match status" value="1"/>
</dbReference>